<dbReference type="GO" id="GO:0006355">
    <property type="term" value="P:regulation of DNA-templated transcription"/>
    <property type="evidence" value="ECO:0007669"/>
    <property type="project" value="InterPro"/>
</dbReference>
<dbReference type="Proteomes" id="UP000324209">
    <property type="component" value="Chromosome"/>
</dbReference>
<dbReference type="OrthoDB" id="73061at2"/>
<reference evidence="1 2" key="1">
    <citation type="submission" date="2019-02" db="EMBL/GenBank/DDBJ databases">
        <title>Complete Genome Sequence and Methylome Analysis of free living Spirochaetas.</title>
        <authorList>
            <person name="Fomenkov A."/>
            <person name="Dubinina G."/>
            <person name="Leshcheva N."/>
            <person name="Mikheeva N."/>
            <person name="Grabovich M."/>
            <person name="Vincze T."/>
            <person name="Roberts R.J."/>
        </authorList>
    </citation>
    <scope>NUCLEOTIDE SEQUENCE [LARGE SCALE GENOMIC DNA]</scope>
    <source>
        <strain evidence="1 2">K2</strain>
    </source>
</reference>
<organism evidence="1 2">
    <name type="scientific">Oceanispirochaeta crateris</name>
    <dbReference type="NCBI Taxonomy" id="2518645"/>
    <lineage>
        <taxon>Bacteria</taxon>
        <taxon>Pseudomonadati</taxon>
        <taxon>Spirochaetota</taxon>
        <taxon>Spirochaetia</taxon>
        <taxon>Spirochaetales</taxon>
        <taxon>Spirochaetaceae</taxon>
        <taxon>Oceanispirochaeta</taxon>
    </lineage>
</organism>
<dbReference type="InterPro" id="IPR013321">
    <property type="entry name" value="Arc_rbn_hlx_hlx"/>
</dbReference>
<evidence type="ECO:0000313" key="2">
    <source>
        <dbReference type="Proteomes" id="UP000324209"/>
    </source>
</evidence>
<dbReference type="AlphaFoldDB" id="A0A5C1QR97"/>
<gene>
    <name evidence="1" type="ORF">EXM22_14615</name>
</gene>
<dbReference type="EMBL" id="CP036150">
    <property type="protein sequence ID" value="QEN09154.1"/>
    <property type="molecule type" value="Genomic_DNA"/>
</dbReference>
<sequence length="80" mass="9217">MKTAISIPDQLFNEAEVTAKQLGLARSQLYVKAIKEFIEHHNKDRITEKLNDIYSVQNDDNDLSNIGVEQLRKATENDTW</sequence>
<dbReference type="Gene3D" id="1.10.1220.10">
    <property type="entry name" value="Met repressor-like"/>
    <property type="match status" value="1"/>
</dbReference>
<evidence type="ECO:0000313" key="1">
    <source>
        <dbReference type="EMBL" id="QEN09154.1"/>
    </source>
</evidence>
<dbReference type="RefSeq" id="WP_149487230.1">
    <property type="nucleotide sequence ID" value="NZ_CP036150.1"/>
</dbReference>
<protein>
    <submittedName>
        <fullName evidence="1">ChpI protein</fullName>
    </submittedName>
</protein>
<accession>A0A5C1QR97</accession>
<proteinExistence type="predicted"/>
<name>A0A5C1QR97_9SPIO</name>
<dbReference type="KEGG" id="ock:EXM22_14615"/>
<keyword evidence="2" id="KW-1185">Reference proteome</keyword>